<proteinExistence type="predicted"/>
<gene>
    <name evidence="1" type="ORF">HA237_05555</name>
    <name evidence="2" type="ORF">J4224_04270</name>
</gene>
<reference evidence="2" key="3">
    <citation type="submission" date="2021-05" db="EMBL/GenBank/DDBJ databases">
        <title>Protein family content uncovers lineage relationships and bacterial pathway maintenance mechanisms in DPANN archaea.</title>
        <authorList>
            <person name="Castelle C.J."/>
            <person name="Meheust R."/>
            <person name="Jaffe A.L."/>
            <person name="Seitz K."/>
            <person name="Gong X."/>
            <person name="Baker B.J."/>
            <person name="Banfield J.F."/>
        </authorList>
    </citation>
    <scope>NUCLEOTIDE SEQUENCE</scope>
    <source>
        <strain evidence="2">RIFCSPHIGHO2_01_FULL_GW2011_AR10_43_9</strain>
    </source>
</reference>
<dbReference type="InterPro" id="IPR055927">
    <property type="entry name" value="DUF7504"/>
</dbReference>
<dbReference type="Pfam" id="PF24336">
    <property type="entry name" value="DUF7504"/>
    <property type="match status" value="1"/>
</dbReference>
<evidence type="ECO:0008006" key="4">
    <source>
        <dbReference type="Google" id="ProtNLM"/>
    </source>
</evidence>
<reference evidence="2" key="2">
    <citation type="submission" date="2021-03" db="EMBL/GenBank/DDBJ databases">
        <authorList>
            <person name="Jaffe A."/>
        </authorList>
    </citation>
    <scope>NUCLEOTIDE SEQUENCE</scope>
    <source>
        <strain evidence="2">RIFCSPHIGHO2_01_FULL_GW2011_AR10_43_9</strain>
    </source>
</reference>
<reference evidence="1" key="1">
    <citation type="journal article" date="2020" name="bioRxiv">
        <title>A rank-normalized archaeal taxonomy based on genome phylogeny resolves widespread incomplete and uneven classifications.</title>
        <authorList>
            <person name="Rinke C."/>
            <person name="Chuvochina M."/>
            <person name="Mussig A.J."/>
            <person name="Chaumeil P.-A."/>
            <person name="Waite D.W."/>
            <person name="Whitman W.B."/>
            <person name="Parks D.H."/>
            <person name="Hugenholtz P."/>
        </authorList>
    </citation>
    <scope>NUCLEOTIDE SEQUENCE</scope>
    <source>
        <strain evidence="1">UBA10011</strain>
    </source>
</reference>
<sequence>MREKGIEIIDIDYGIKQVIESELTKLPEEFTVLIIVKPNNYEKVVLGFMDILLNEKKLFGTYITTNKPFRKILENFLKNGIKAENLFFVDCVTKEREPAGERGIKVFSSQNVTEITVLLDKAIKSKQYGGEFIFLDSVSTLLVYNDEKTVEKFVHALLERIYHWKTKGIFVTVETRGNEITIENLSLFFDKTIRIQ</sequence>
<dbReference type="AlphaFoldDB" id="A0A7J4IVJ9"/>
<dbReference type="Gene3D" id="3.40.50.300">
    <property type="entry name" value="P-loop containing nucleotide triphosphate hydrolases"/>
    <property type="match status" value="1"/>
</dbReference>
<evidence type="ECO:0000313" key="2">
    <source>
        <dbReference type="EMBL" id="MBS3059611.1"/>
    </source>
</evidence>
<dbReference type="InterPro" id="IPR027417">
    <property type="entry name" value="P-loop_NTPase"/>
</dbReference>
<evidence type="ECO:0000313" key="3">
    <source>
        <dbReference type="Proteomes" id="UP000577419"/>
    </source>
</evidence>
<protein>
    <recommendedName>
        <fullName evidence="4">KaiC-like domain-containing protein</fullName>
    </recommendedName>
</protein>
<accession>A0A7J4IVJ9</accession>
<organism evidence="1 3">
    <name type="scientific">Candidatus Iainarchaeum sp</name>
    <dbReference type="NCBI Taxonomy" id="3101447"/>
    <lineage>
        <taxon>Archaea</taxon>
        <taxon>Candidatus Iainarchaeota</taxon>
        <taxon>Candidatus Iainarchaeia</taxon>
        <taxon>Candidatus Iainarchaeales</taxon>
        <taxon>Candidatus Iainarchaeaceae</taxon>
        <taxon>Candidatus Iainarchaeum</taxon>
    </lineage>
</organism>
<comment type="caution">
    <text evidence="1">The sequence shown here is derived from an EMBL/GenBank/DDBJ whole genome shotgun (WGS) entry which is preliminary data.</text>
</comment>
<dbReference type="Proteomes" id="UP000683213">
    <property type="component" value="Unassembled WGS sequence"/>
</dbReference>
<dbReference type="EMBL" id="JAGVWF010000060">
    <property type="protein sequence ID" value="MBS3059611.1"/>
    <property type="molecule type" value="Genomic_DNA"/>
</dbReference>
<evidence type="ECO:0000313" key="1">
    <source>
        <dbReference type="EMBL" id="HIH08804.1"/>
    </source>
</evidence>
<dbReference type="EMBL" id="DUFG01000027">
    <property type="protein sequence ID" value="HIH08804.1"/>
    <property type="molecule type" value="Genomic_DNA"/>
</dbReference>
<dbReference type="Proteomes" id="UP000577419">
    <property type="component" value="Unassembled WGS sequence"/>
</dbReference>
<name>A0A7J4IVJ9_9ARCH</name>